<dbReference type="Proteomes" id="UP001225316">
    <property type="component" value="Unassembled WGS sequence"/>
</dbReference>
<evidence type="ECO:0000256" key="8">
    <source>
        <dbReference type="RuleBase" id="RU004057"/>
    </source>
</evidence>
<evidence type="ECO:0000256" key="5">
    <source>
        <dbReference type="ARBA" id="ARBA00022927"/>
    </source>
</evidence>
<evidence type="ECO:0000256" key="2">
    <source>
        <dbReference type="ARBA" id="ARBA00022448"/>
    </source>
</evidence>
<evidence type="ECO:0000313" key="13">
    <source>
        <dbReference type="Proteomes" id="UP001225316"/>
    </source>
</evidence>
<keyword evidence="2 8" id="KW-0813">Transport</keyword>
<evidence type="ECO:0000256" key="3">
    <source>
        <dbReference type="ARBA" id="ARBA00022475"/>
    </source>
</evidence>
<evidence type="ECO:0000256" key="4">
    <source>
        <dbReference type="ARBA" id="ARBA00022692"/>
    </source>
</evidence>
<feature type="transmembrane region" description="Helical" evidence="9">
    <location>
        <begin position="202"/>
        <end position="223"/>
    </location>
</feature>
<evidence type="ECO:0000256" key="9">
    <source>
        <dbReference type="SAM" id="Phobius"/>
    </source>
</evidence>
<name>A0ABU1AT08_9BACT</name>
<accession>A0ABU1AT08</accession>
<keyword evidence="13" id="KW-1185">Reference proteome</keyword>
<keyword evidence="4 9" id="KW-0812">Transmembrane</keyword>
<feature type="signal peptide" evidence="10">
    <location>
        <begin position="1"/>
        <end position="26"/>
    </location>
</feature>
<evidence type="ECO:0000313" key="12">
    <source>
        <dbReference type="EMBL" id="MDQ8207289.1"/>
    </source>
</evidence>
<comment type="similarity">
    <text evidence="8">Belongs to the exbB/tolQ family.</text>
</comment>
<feature type="transmembrane region" description="Helical" evidence="9">
    <location>
        <begin position="55"/>
        <end position="77"/>
    </location>
</feature>
<evidence type="ECO:0000256" key="6">
    <source>
        <dbReference type="ARBA" id="ARBA00022989"/>
    </source>
</evidence>
<evidence type="ECO:0000259" key="11">
    <source>
        <dbReference type="Pfam" id="PF01618"/>
    </source>
</evidence>
<keyword evidence="7 9" id="KW-0472">Membrane</keyword>
<dbReference type="PANTHER" id="PTHR30625:SF15">
    <property type="entry name" value="BIOPOLYMER TRANSPORT PROTEIN EXBB"/>
    <property type="match status" value="1"/>
</dbReference>
<evidence type="ECO:0000256" key="10">
    <source>
        <dbReference type="SAM" id="SignalP"/>
    </source>
</evidence>
<sequence>MKNKLCLFVLCASSLLFTGLLANLHAQDSSTDDMAELTPPPAEKTLLDMVKAGGWAMFPLGVLSVATVGFAVFNFIAIRRSSFIDDSVIEELDAAVSQMDIDKAHQICTDNPSPVTNTFNFGLDQVRHKNFSTDAVEKAFDNASTKELSGAFIIVSYLSIIAAIAPMVGLLGTVSGMVKAFNSIASQGMGKPELLADNISEALITTATGMAIAIPAMFFFFFFRNRYGKIVAEVNLTLGRLYSDLLRAAGK</sequence>
<dbReference type="InterPro" id="IPR002898">
    <property type="entry name" value="MotA_ExbB_proton_chnl"/>
</dbReference>
<dbReference type="Pfam" id="PF01618">
    <property type="entry name" value="MotA_ExbB"/>
    <property type="match status" value="1"/>
</dbReference>
<keyword evidence="3" id="KW-1003">Cell membrane</keyword>
<feature type="transmembrane region" description="Helical" evidence="9">
    <location>
        <begin position="148"/>
        <end position="171"/>
    </location>
</feature>
<dbReference type="PANTHER" id="PTHR30625">
    <property type="entry name" value="PROTEIN TOLQ"/>
    <property type="match status" value="1"/>
</dbReference>
<dbReference type="RefSeq" id="WP_308949423.1">
    <property type="nucleotide sequence ID" value="NZ_JARXHW010000012.1"/>
</dbReference>
<keyword evidence="5 8" id="KW-0653">Protein transport</keyword>
<evidence type="ECO:0000256" key="7">
    <source>
        <dbReference type="ARBA" id="ARBA00023136"/>
    </source>
</evidence>
<protein>
    <submittedName>
        <fullName evidence="12">MotA/TolQ/ExbB proton channel family protein</fullName>
    </submittedName>
</protein>
<comment type="subcellular location">
    <subcellularLocation>
        <location evidence="1">Cell membrane</location>
        <topology evidence="1">Multi-pass membrane protein</topology>
    </subcellularLocation>
    <subcellularLocation>
        <location evidence="8">Membrane</location>
        <topology evidence="8">Multi-pass membrane protein</topology>
    </subcellularLocation>
</comment>
<proteinExistence type="inferred from homology"/>
<dbReference type="EMBL" id="JARXHW010000012">
    <property type="protein sequence ID" value="MDQ8207289.1"/>
    <property type="molecule type" value="Genomic_DNA"/>
</dbReference>
<reference evidence="12 13" key="1">
    <citation type="submission" date="2023-04" db="EMBL/GenBank/DDBJ databases">
        <title>A novel bacteria isolated from coastal sediment.</title>
        <authorList>
            <person name="Liu X.-J."/>
            <person name="Du Z.-J."/>
        </authorList>
    </citation>
    <scope>NUCLEOTIDE SEQUENCE [LARGE SCALE GENOMIC DNA]</scope>
    <source>
        <strain evidence="12 13">SDUM461003</strain>
    </source>
</reference>
<organism evidence="12 13">
    <name type="scientific">Thalassobacterium maritimum</name>
    <dbReference type="NCBI Taxonomy" id="3041265"/>
    <lineage>
        <taxon>Bacteria</taxon>
        <taxon>Pseudomonadati</taxon>
        <taxon>Verrucomicrobiota</taxon>
        <taxon>Opitutia</taxon>
        <taxon>Puniceicoccales</taxon>
        <taxon>Coraliomargaritaceae</taxon>
        <taxon>Thalassobacterium</taxon>
    </lineage>
</organism>
<keyword evidence="10" id="KW-0732">Signal</keyword>
<evidence type="ECO:0000256" key="1">
    <source>
        <dbReference type="ARBA" id="ARBA00004651"/>
    </source>
</evidence>
<dbReference type="InterPro" id="IPR050790">
    <property type="entry name" value="ExbB/TolQ_transport"/>
</dbReference>
<gene>
    <name evidence="12" type="ORF">QEH52_07205</name>
</gene>
<comment type="caution">
    <text evidence="12">The sequence shown here is derived from an EMBL/GenBank/DDBJ whole genome shotgun (WGS) entry which is preliminary data.</text>
</comment>
<feature type="domain" description="MotA/TolQ/ExbB proton channel" evidence="11">
    <location>
        <begin position="116"/>
        <end position="234"/>
    </location>
</feature>
<keyword evidence="6 9" id="KW-1133">Transmembrane helix</keyword>
<feature type="chain" id="PRO_5046628387" evidence="10">
    <location>
        <begin position="27"/>
        <end position="251"/>
    </location>
</feature>